<evidence type="ECO:0000313" key="2">
    <source>
        <dbReference type="EMBL" id="SNT27615.1"/>
    </source>
</evidence>
<feature type="transmembrane region" description="Helical" evidence="1">
    <location>
        <begin position="71"/>
        <end position="93"/>
    </location>
</feature>
<name>A0A239LBD5_9FIRM</name>
<feature type="transmembrane region" description="Helical" evidence="1">
    <location>
        <begin position="105"/>
        <end position="124"/>
    </location>
</feature>
<dbReference type="EMBL" id="FZOJ01000070">
    <property type="protein sequence ID" value="SNT27615.1"/>
    <property type="molecule type" value="Genomic_DNA"/>
</dbReference>
<keyword evidence="1" id="KW-0812">Transmembrane</keyword>
<dbReference type="AlphaFoldDB" id="A0A239LBD5"/>
<feature type="transmembrane region" description="Helical" evidence="1">
    <location>
        <begin position="136"/>
        <end position="157"/>
    </location>
</feature>
<organism evidence="2 3">
    <name type="scientific">Anaerovirgula multivorans</name>
    <dbReference type="NCBI Taxonomy" id="312168"/>
    <lineage>
        <taxon>Bacteria</taxon>
        <taxon>Bacillati</taxon>
        <taxon>Bacillota</taxon>
        <taxon>Clostridia</taxon>
        <taxon>Peptostreptococcales</taxon>
        <taxon>Natronincolaceae</taxon>
        <taxon>Anaerovirgula</taxon>
    </lineage>
</organism>
<protein>
    <recommendedName>
        <fullName evidence="4">ABC-transporter type IV</fullName>
    </recommendedName>
</protein>
<sequence>MIIELVMKFLDTHNLPWLILAAITWLIIYFSCSLQQFFHALPVAFWTMLIGGILESFFIDKKFWIERFILVHLGELDLFVIIGPFFSIGLLLIRFLPKGRWKKHLAILVFATLATAIELIATKLGFLEYHSEKWGALYSLVAYYLALMSALGFYYVYYNRDLSNPTYP</sequence>
<keyword evidence="1" id="KW-1133">Transmembrane helix</keyword>
<gene>
    <name evidence="2" type="ORF">SAMN05446037_10707</name>
</gene>
<dbReference type="OrthoDB" id="1953761at2"/>
<keyword evidence="1" id="KW-0472">Membrane</keyword>
<feature type="transmembrane region" description="Helical" evidence="1">
    <location>
        <begin position="15"/>
        <end position="32"/>
    </location>
</feature>
<keyword evidence="3" id="KW-1185">Reference proteome</keyword>
<evidence type="ECO:0000256" key="1">
    <source>
        <dbReference type="SAM" id="Phobius"/>
    </source>
</evidence>
<accession>A0A239LBD5</accession>
<reference evidence="2 3" key="1">
    <citation type="submission" date="2017-06" db="EMBL/GenBank/DDBJ databases">
        <authorList>
            <person name="Kim H.J."/>
            <person name="Triplett B.A."/>
        </authorList>
    </citation>
    <scope>NUCLEOTIDE SEQUENCE [LARGE SCALE GENOMIC DNA]</scope>
    <source>
        <strain evidence="2 3">SCA</strain>
    </source>
</reference>
<proteinExistence type="predicted"/>
<evidence type="ECO:0008006" key="4">
    <source>
        <dbReference type="Google" id="ProtNLM"/>
    </source>
</evidence>
<feature type="transmembrane region" description="Helical" evidence="1">
    <location>
        <begin position="39"/>
        <end position="59"/>
    </location>
</feature>
<dbReference type="RefSeq" id="WP_089285631.1">
    <property type="nucleotide sequence ID" value="NZ_FZOJ01000070.1"/>
</dbReference>
<dbReference type="Proteomes" id="UP000198304">
    <property type="component" value="Unassembled WGS sequence"/>
</dbReference>
<evidence type="ECO:0000313" key="3">
    <source>
        <dbReference type="Proteomes" id="UP000198304"/>
    </source>
</evidence>